<dbReference type="STRING" id="1223802.SUTH_02483"/>
<protein>
    <recommendedName>
        <fullName evidence="1">Chemoreceptor zinc-binding domain-containing protein</fullName>
    </recommendedName>
</protein>
<dbReference type="EMBL" id="AP012547">
    <property type="protein sequence ID" value="BAO30266.1"/>
    <property type="molecule type" value="Genomic_DNA"/>
</dbReference>
<dbReference type="Pfam" id="PF13682">
    <property type="entry name" value="CZB"/>
    <property type="match status" value="1"/>
</dbReference>
<dbReference type="KEGG" id="shd:SUTH_02483"/>
<organism evidence="2 3">
    <name type="scientific">Sulfuritalea hydrogenivorans sk43H</name>
    <dbReference type="NCBI Taxonomy" id="1223802"/>
    <lineage>
        <taxon>Bacteria</taxon>
        <taxon>Pseudomonadati</taxon>
        <taxon>Pseudomonadota</taxon>
        <taxon>Betaproteobacteria</taxon>
        <taxon>Nitrosomonadales</taxon>
        <taxon>Sterolibacteriaceae</taxon>
        <taxon>Sulfuritalea</taxon>
    </lineage>
</organism>
<dbReference type="RefSeq" id="WP_041099625.1">
    <property type="nucleotide sequence ID" value="NZ_AP012547.1"/>
</dbReference>
<dbReference type="InterPro" id="IPR025991">
    <property type="entry name" value="Chemoreceptor_zinc-bind_dom"/>
</dbReference>
<sequence length="116" mass="12991">MNFDDAIAAHITWKVRLSQFIEGTRSDSISSADVEQDNRCDLGKWIHGEGAAFKAAPHYQDLMDKHAHFHKCAAEVVRKVESGDRDGARLALRDLSAQSRETVAAIMELRKDVAKR</sequence>
<evidence type="ECO:0000259" key="1">
    <source>
        <dbReference type="Pfam" id="PF13682"/>
    </source>
</evidence>
<dbReference type="HOGENOM" id="CLU_122422_2_0_4"/>
<dbReference type="Gene3D" id="1.20.120.30">
    <property type="entry name" value="Aspartate receptor, ligand-binding domain"/>
    <property type="match status" value="1"/>
</dbReference>
<reference evidence="2 3" key="1">
    <citation type="journal article" date="2014" name="Syst. Appl. Microbiol.">
        <title>Complete genomes of freshwater sulfur oxidizers Sulfuricella denitrificans skB26 and Sulfuritalea hydrogenivorans sk43H: genetic insights into the sulfur oxidation pathway of betaproteobacteria.</title>
        <authorList>
            <person name="Watanabe T."/>
            <person name="Kojima H."/>
            <person name="Fukui M."/>
        </authorList>
    </citation>
    <scope>NUCLEOTIDE SEQUENCE [LARGE SCALE GENOMIC DNA]</scope>
    <source>
        <strain evidence="2">DSM22779</strain>
    </source>
</reference>
<feature type="domain" description="Chemoreceptor zinc-binding" evidence="1">
    <location>
        <begin position="10"/>
        <end position="77"/>
    </location>
</feature>
<accession>W0SGW6</accession>
<keyword evidence="3" id="KW-1185">Reference proteome</keyword>
<dbReference type="Proteomes" id="UP000031637">
    <property type="component" value="Chromosome"/>
</dbReference>
<gene>
    <name evidence="2" type="ORF">SUTH_02483</name>
</gene>
<dbReference type="AlphaFoldDB" id="W0SGW6"/>
<dbReference type="OrthoDB" id="8613985at2"/>
<evidence type="ECO:0000313" key="3">
    <source>
        <dbReference type="Proteomes" id="UP000031637"/>
    </source>
</evidence>
<proteinExistence type="predicted"/>
<name>W0SGW6_9PROT</name>
<evidence type="ECO:0000313" key="2">
    <source>
        <dbReference type="EMBL" id="BAO30266.1"/>
    </source>
</evidence>